<name>A0AAV3XWC1_9GAST</name>
<evidence type="ECO:0000256" key="3">
    <source>
        <dbReference type="SAM" id="MobiDB-lite"/>
    </source>
</evidence>
<dbReference type="InterPro" id="IPR013083">
    <property type="entry name" value="Znf_RING/FYVE/PHD"/>
</dbReference>
<feature type="compositionally biased region" description="Polar residues" evidence="3">
    <location>
        <begin position="213"/>
        <end position="256"/>
    </location>
</feature>
<dbReference type="InterPro" id="IPR001841">
    <property type="entry name" value="Znf_RING"/>
</dbReference>
<feature type="compositionally biased region" description="Low complexity" evidence="3">
    <location>
        <begin position="98"/>
        <end position="111"/>
    </location>
</feature>
<evidence type="ECO:0000313" key="6">
    <source>
        <dbReference type="Proteomes" id="UP000735302"/>
    </source>
</evidence>
<sequence length="527" mass="59652">MGNRRRNRAVTSQDHLEEDQAASSRNTVMMGNHTTVSINGGSHPRRQRSHNHQQAGSGPQHQTCNNPRCRHGHEGLHCTLQMSTQNCQIEFPLAEPIPVSSPASAPMSRRAPPNPGQPSAKRQHQRRHHQTFQQSRHNRNQSRARRDQLSEIRMEDENEPTVVQPDLRSHRRNRHRHHRRGHNLHQAAANHPRPVRTQTQPQNPQEPEPQDALTESSGQREAMAQSQPLPSDRPTQTHSNSVSSQELSVQFTPSNSADEREAMAPQQPLRLHQPCSVQTQSQPDNRQEHEMLWHRDGLQLPRVDCEDRVDMSLDILMAALKRVPVIPEEATNYRALFHLCESVEHSVAQHFITEVIQHNAMATQNNAIVTQHRVAIAQHLVGEALHNAKVTQHFVTVTEHIAAAVPNNDVVTQHIIAATQHISAAIRHNEAATQRRSPLRQHIAAATHNNADTMGQIPDYHSSPDNGLSEDKILEIPTQQFSRSADRSGSDQTSCVFCMCDFEDKQLLRILPCFHEFHAECVDEWLK</sequence>
<dbReference type="PANTHER" id="PTHR46171:SF3">
    <property type="entry name" value="GH10160P"/>
    <property type="match status" value="1"/>
</dbReference>
<dbReference type="Gene3D" id="3.30.40.10">
    <property type="entry name" value="Zinc/RING finger domain, C3HC4 (zinc finger)"/>
    <property type="match status" value="1"/>
</dbReference>
<feature type="compositionally biased region" description="Basic and acidic residues" evidence="3">
    <location>
        <begin position="144"/>
        <end position="155"/>
    </location>
</feature>
<feature type="compositionally biased region" description="Polar residues" evidence="3">
    <location>
        <begin position="21"/>
        <end position="40"/>
    </location>
</feature>
<evidence type="ECO:0000256" key="1">
    <source>
        <dbReference type="ARBA" id="ARBA00022771"/>
    </source>
</evidence>
<dbReference type="GO" id="GO:0061630">
    <property type="term" value="F:ubiquitin protein ligase activity"/>
    <property type="evidence" value="ECO:0007669"/>
    <property type="project" value="TreeGrafter"/>
</dbReference>
<dbReference type="PANTHER" id="PTHR46171">
    <property type="entry name" value="GH10160P"/>
    <property type="match status" value="1"/>
</dbReference>
<organism evidence="5 6">
    <name type="scientific">Plakobranchus ocellatus</name>
    <dbReference type="NCBI Taxonomy" id="259542"/>
    <lineage>
        <taxon>Eukaryota</taxon>
        <taxon>Metazoa</taxon>
        <taxon>Spiralia</taxon>
        <taxon>Lophotrochozoa</taxon>
        <taxon>Mollusca</taxon>
        <taxon>Gastropoda</taxon>
        <taxon>Heterobranchia</taxon>
        <taxon>Euthyneura</taxon>
        <taxon>Panpulmonata</taxon>
        <taxon>Sacoglossa</taxon>
        <taxon>Placobranchoidea</taxon>
        <taxon>Plakobranchidae</taxon>
        <taxon>Plakobranchus</taxon>
    </lineage>
</organism>
<evidence type="ECO:0000313" key="5">
    <source>
        <dbReference type="EMBL" id="GFN75105.1"/>
    </source>
</evidence>
<proteinExistence type="predicted"/>
<reference evidence="5 6" key="1">
    <citation type="journal article" date="2021" name="Elife">
        <title>Chloroplast acquisition without the gene transfer in kleptoplastic sea slugs, Plakobranchus ocellatus.</title>
        <authorList>
            <person name="Maeda T."/>
            <person name="Takahashi S."/>
            <person name="Yoshida T."/>
            <person name="Shimamura S."/>
            <person name="Takaki Y."/>
            <person name="Nagai Y."/>
            <person name="Toyoda A."/>
            <person name="Suzuki Y."/>
            <person name="Arimoto A."/>
            <person name="Ishii H."/>
            <person name="Satoh N."/>
            <person name="Nishiyama T."/>
            <person name="Hasebe M."/>
            <person name="Maruyama T."/>
            <person name="Minagawa J."/>
            <person name="Obokata J."/>
            <person name="Shigenobu S."/>
        </authorList>
    </citation>
    <scope>NUCLEOTIDE SEQUENCE [LARGE SCALE GENOMIC DNA]</scope>
</reference>
<dbReference type="Pfam" id="PF13639">
    <property type="entry name" value="zf-RING_2"/>
    <property type="match status" value="1"/>
</dbReference>
<feature type="domain" description="RING-type" evidence="4">
    <location>
        <begin position="494"/>
        <end position="527"/>
    </location>
</feature>
<feature type="compositionally biased region" description="Basic residues" evidence="3">
    <location>
        <begin position="121"/>
        <end position="143"/>
    </location>
</feature>
<accession>A0AAV3XWC1</accession>
<dbReference type="AlphaFoldDB" id="A0AAV3XWC1"/>
<feature type="region of interest" description="Disordered" evidence="3">
    <location>
        <begin position="98"/>
        <end position="285"/>
    </location>
</feature>
<dbReference type="GO" id="GO:0016567">
    <property type="term" value="P:protein ubiquitination"/>
    <property type="evidence" value="ECO:0007669"/>
    <property type="project" value="TreeGrafter"/>
</dbReference>
<feature type="non-terminal residue" evidence="5">
    <location>
        <position position="527"/>
    </location>
</feature>
<evidence type="ECO:0000259" key="4">
    <source>
        <dbReference type="Pfam" id="PF13639"/>
    </source>
</evidence>
<keyword evidence="6" id="KW-1185">Reference proteome</keyword>
<comment type="caution">
    <text evidence="5">The sequence shown here is derived from an EMBL/GenBank/DDBJ whole genome shotgun (WGS) entry which is preliminary data.</text>
</comment>
<gene>
    <name evidence="5" type="ORF">PoB_000161100</name>
</gene>
<evidence type="ECO:0000256" key="2">
    <source>
        <dbReference type="ARBA" id="ARBA00022833"/>
    </source>
</evidence>
<keyword evidence="1" id="KW-0479">Metal-binding</keyword>
<feature type="region of interest" description="Disordered" evidence="3">
    <location>
        <begin position="1"/>
        <end position="66"/>
    </location>
</feature>
<dbReference type="SUPFAM" id="SSF57850">
    <property type="entry name" value="RING/U-box"/>
    <property type="match status" value="1"/>
</dbReference>
<feature type="compositionally biased region" description="Polar residues" evidence="3">
    <location>
        <begin position="275"/>
        <end position="284"/>
    </location>
</feature>
<keyword evidence="1" id="KW-0863">Zinc-finger</keyword>
<dbReference type="Proteomes" id="UP000735302">
    <property type="component" value="Unassembled WGS sequence"/>
</dbReference>
<feature type="compositionally biased region" description="Basic residues" evidence="3">
    <location>
        <begin position="169"/>
        <end position="183"/>
    </location>
</feature>
<dbReference type="EMBL" id="BLXT01000213">
    <property type="protein sequence ID" value="GFN75105.1"/>
    <property type="molecule type" value="Genomic_DNA"/>
</dbReference>
<dbReference type="GO" id="GO:0008270">
    <property type="term" value="F:zinc ion binding"/>
    <property type="evidence" value="ECO:0007669"/>
    <property type="project" value="UniProtKB-KW"/>
</dbReference>
<feature type="compositionally biased region" description="Polar residues" evidence="3">
    <location>
        <begin position="52"/>
        <end position="66"/>
    </location>
</feature>
<protein>
    <submittedName>
        <fullName evidence="5">RING finger protein 44</fullName>
    </submittedName>
</protein>
<keyword evidence="2" id="KW-0862">Zinc</keyword>